<evidence type="ECO:0000313" key="8">
    <source>
        <dbReference type="EMBL" id="GAA3593089.1"/>
    </source>
</evidence>
<evidence type="ECO:0000256" key="2">
    <source>
        <dbReference type="ARBA" id="ARBA00006679"/>
    </source>
</evidence>
<evidence type="ECO:0000256" key="4">
    <source>
        <dbReference type="ARBA" id="ARBA00022692"/>
    </source>
</evidence>
<feature type="transmembrane region" description="Helical" evidence="7">
    <location>
        <begin position="67"/>
        <end position="92"/>
    </location>
</feature>
<reference evidence="9" key="1">
    <citation type="journal article" date="2019" name="Int. J. Syst. Evol. Microbiol.">
        <title>The Global Catalogue of Microorganisms (GCM) 10K type strain sequencing project: providing services to taxonomists for standard genome sequencing and annotation.</title>
        <authorList>
            <consortium name="The Broad Institute Genomics Platform"/>
            <consortium name="The Broad Institute Genome Sequencing Center for Infectious Disease"/>
            <person name="Wu L."/>
            <person name="Ma J."/>
        </authorList>
    </citation>
    <scope>NUCLEOTIDE SEQUENCE [LARGE SCALE GENOMIC DNA]</scope>
    <source>
        <strain evidence="9">JCM 16902</strain>
    </source>
</reference>
<feature type="transmembrane region" description="Helical" evidence="7">
    <location>
        <begin position="39"/>
        <end position="60"/>
    </location>
</feature>
<keyword evidence="5 7" id="KW-1133">Transmembrane helix</keyword>
<keyword evidence="4 7" id="KW-0812">Transmembrane</keyword>
<dbReference type="EMBL" id="BAAAZO010000001">
    <property type="protein sequence ID" value="GAA3593089.1"/>
    <property type="molecule type" value="Genomic_DNA"/>
</dbReference>
<dbReference type="Proteomes" id="UP001501074">
    <property type="component" value="Unassembled WGS sequence"/>
</dbReference>
<evidence type="ECO:0000256" key="5">
    <source>
        <dbReference type="ARBA" id="ARBA00022989"/>
    </source>
</evidence>
<dbReference type="RefSeq" id="WP_231488411.1">
    <property type="nucleotide sequence ID" value="NZ_BAAAZO010000001.1"/>
</dbReference>
<name>A0ABP6YWQ4_9ACTN</name>
<dbReference type="InterPro" id="IPR051907">
    <property type="entry name" value="DoxX-like_oxidoreductase"/>
</dbReference>
<feature type="transmembrane region" description="Helical" evidence="7">
    <location>
        <begin position="104"/>
        <end position="128"/>
    </location>
</feature>
<keyword evidence="3" id="KW-1003">Cell membrane</keyword>
<keyword evidence="9" id="KW-1185">Reference proteome</keyword>
<dbReference type="Pfam" id="PF07681">
    <property type="entry name" value="DoxX"/>
    <property type="match status" value="1"/>
</dbReference>
<feature type="transmembrane region" description="Helical" evidence="7">
    <location>
        <begin position="9"/>
        <end position="27"/>
    </location>
</feature>
<evidence type="ECO:0000313" key="9">
    <source>
        <dbReference type="Proteomes" id="UP001501074"/>
    </source>
</evidence>
<accession>A0ABP6YWQ4</accession>
<gene>
    <name evidence="8" type="ORF">GCM10022223_04890</name>
</gene>
<evidence type="ECO:0000256" key="6">
    <source>
        <dbReference type="ARBA" id="ARBA00023136"/>
    </source>
</evidence>
<organism evidence="8 9">
    <name type="scientific">Kineosporia mesophila</name>
    <dbReference type="NCBI Taxonomy" id="566012"/>
    <lineage>
        <taxon>Bacteria</taxon>
        <taxon>Bacillati</taxon>
        <taxon>Actinomycetota</taxon>
        <taxon>Actinomycetes</taxon>
        <taxon>Kineosporiales</taxon>
        <taxon>Kineosporiaceae</taxon>
        <taxon>Kineosporia</taxon>
    </lineage>
</organism>
<keyword evidence="6 7" id="KW-0472">Membrane</keyword>
<evidence type="ECO:0000256" key="3">
    <source>
        <dbReference type="ARBA" id="ARBA00022475"/>
    </source>
</evidence>
<sequence length="157" mass="16310">MNSLLLRDVIILIARVAFGVVFIAHGWQKFSTNGMDATAAGFDAMGIPAATAAAWFAMIVELVGGILMIAGLLVPLAGILQVGNMLGALWFAHRDAGLFSQNGGYEYVLILAAFSLLLAGVGAGRISLDRVISPRLARGVAGLERVPAGSRSLETAS</sequence>
<comment type="caution">
    <text evidence="8">The sequence shown here is derived from an EMBL/GenBank/DDBJ whole genome shotgun (WGS) entry which is preliminary data.</text>
</comment>
<dbReference type="InterPro" id="IPR032808">
    <property type="entry name" value="DoxX"/>
</dbReference>
<dbReference type="PANTHER" id="PTHR33452">
    <property type="entry name" value="OXIDOREDUCTASE CATD-RELATED"/>
    <property type="match status" value="1"/>
</dbReference>
<proteinExistence type="inferred from homology"/>
<protein>
    <submittedName>
        <fullName evidence="8">DoxX family protein</fullName>
    </submittedName>
</protein>
<evidence type="ECO:0000256" key="7">
    <source>
        <dbReference type="SAM" id="Phobius"/>
    </source>
</evidence>
<comment type="subcellular location">
    <subcellularLocation>
        <location evidence="1">Cell membrane</location>
        <topology evidence="1">Multi-pass membrane protein</topology>
    </subcellularLocation>
</comment>
<dbReference type="PANTHER" id="PTHR33452:SF1">
    <property type="entry name" value="INNER MEMBRANE PROTEIN YPHA-RELATED"/>
    <property type="match status" value="1"/>
</dbReference>
<evidence type="ECO:0000256" key="1">
    <source>
        <dbReference type="ARBA" id="ARBA00004651"/>
    </source>
</evidence>
<comment type="similarity">
    <text evidence="2">Belongs to the DoxX family.</text>
</comment>